<evidence type="ECO:0000256" key="3">
    <source>
        <dbReference type="SAM" id="MobiDB-lite"/>
    </source>
</evidence>
<evidence type="ECO:0000259" key="4">
    <source>
        <dbReference type="Pfam" id="PF07167"/>
    </source>
</evidence>
<feature type="compositionally biased region" description="Low complexity" evidence="3">
    <location>
        <begin position="25"/>
        <end position="38"/>
    </location>
</feature>
<proteinExistence type="predicted"/>
<dbReference type="Gene3D" id="3.40.50.1820">
    <property type="entry name" value="alpha/beta hydrolase"/>
    <property type="match status" value="1"/>
</dbReference>
<dbReference type="InterPro" id="IPR010941">
    <property type="entry name" value="PhaC_N"/>
</dbReference>
<reference evidence="7" key="1">
    <citation type="submission" date="2015-08" db="EMBL/GenBank/DDBJ databases">
        <authorList>
            <person name="Varghese N."/>
        </authorList>
    </citation>
    <scope>NUCLEOTIDE SEQUENCE [LARGE SCALE GENOMIC DNA]</scope>
    <source>
        <strain evidence="7">DSM 18181</strain>
    </source>
</reference>
<protein>
    <submittedName>
        <fullName evidence="6">Poly(3-hydroxyalkanoate) synthetase</fullName>
    </submittedName>
</protein>
<dbReference type="Pfam" id="PF07167">
    <property type="entry name" value="PhaC_N"/>
    <property type="match status" value="1"/>
</dbReference>
<keyword evidence="1" id="KW-0808">Transferase</keyword>
<keyword evidence="2" id="KW-0012">Acyltransferase</keyword>
<accession>A0A0K6I083</accession>
<dbReference type="PANTHER" id="PTHR36837:SF5">
    <property type="entry name" value="POLY-3-HYDROXYBUTYRATE SYNTHASE"/>
    <property type="match status" value="1"/>
</dbReference>
<evidence type="ECO:0000313" key="7">
    <source>
        <dbReference type="Proteomes" id="UP000183649"/>
    </source>
</evidence>
<gene>
    <name evidence="6" type="ORF">Ga0061069_104199</name>
</gene>
<dbReference type="Pfam" id="PF12551">
    <property type="entry name" value="PHBC_N"/>
    <property type="match status" value="1"/>
</dbReference>
<dbReference type="AlphaFoldDB" id="A0A0K6I083"/>
<dbReference type="GO" id="GO:0016746">
    <property type="term" value="F:acyltransferase activity"/>
    <property type="evidence" value="ECO:0007669"/>
    <property type="project" value="UniProtKB-KW"/>
</dbReference>
<dbReference type="InterPro" id="IPR022211">
    <property type="entry name" value="PHBC_N"/>
</dbReference>
<feature type="compositionally biased region" description="Pro residues" evidence="3">
    <location>
        <begin position="39"/>
        <end position="57"/>
    </location>
</feature>
<dbReference type="STRING" id="339866.GCA_001418255_01429"/>
<feature type="domain" description="Poly-beta-hydroxybutyrate polymerase N-terminal" evidence="4">
    <location>
        <begin position="159"/>
        <end position="327"/>
    </location>
</feature>
<dbReference type="GO" id="GO:0042619">
    <property type="term" value="P:poly-hydroxybutyrate biosynthetic process"/>
    <property type="evidence" value="ECO:0007669"/>
    <property type="project" value="InterPro"/>
</dbReference>
<dbReference type="SUPFAM" id="SSF53474">
    <property type="entry name" value="alpha/beta-Hydrolases"/>
    <property type="match status" value="1"/>
</dbReference>
<feature type="region of interest" description="Disordered" evidence="3">
    <location>
        <begin position="619"/>
        <end position="641"/>
    </location>
</feature>
<keyword evidence="7" id="KW-1185">Reference proteome</keyword>
<dbReference type="InterPro" id="IPR029058">
    <property type="entry name" value="AB_hydrolase_fold"/>
</dbReference>
<dbReference type="EMBL" id="CYHF01000004">
    <property type="protein sequence ID" value="CUA96569.1"/>
    <property type="molecule type" value="Genomic_DNA"/>
</dbReference>
<dbReference type="PANTHER" id="PTHR36837">
    <property type="entry name" value="POLY(3-HYDROXYALKANOATE) POLYMERASE SUBUNIT PHAC"/>
    <property type="match status" value="1"/>
</dbReference>
<name>A0A0K6I083_9BURK</name>
<sequence length="648" mass="71102">MSTIQPRARRTAAAARPPRSLKRPAAASSAQEVEASLPLPKPAAAEPPKPAAIPPLPVEASAASAAPPDRDQAQRDMIDRAIHALLARATMGLSPAALGLAFADWGMHLAASPGKVASLGVLAAQMQGQWLRYAFDLGAHALLTDATPCPACVTPPASDRRFAAPQWQQFPFNLIAQRFLLRERLVDAAAHGVRGVSPHHEQVVAFMVRQWMDMLSPGNFFWTNPEVLERTLSTGGANLAQGLRNWQDDAQRLLDNRPPQGVEQFRPGHEVAATRGRVVLRNRLIELIQYSPTTPTVHAEPVLITPAWIMKYYILDLSPHNSLVKYLVDQGHTVFMVSWKNPTADDRDLGMDDYLRLGPLAALEAVNAIVPGRKVHGVGYCLGGTLLSIAAAALAGRGDERLASVSLFAAQTDFTEAGELTLFTDESQVSFLEDLMWSQGFLDTAQMAGTFQMLRSSDLIWSRMMRDYLLGERAPMNDLMAWNADATRMPYRMHSEYLRSLYLRNALAEGHYKVDGKPVAVENVTAPWFVVGTETDHVAPWKSVYKIHLLADSEVTFVLTSGGHNAGIVSEPGHPHRHYRWAVHPGGRPYVDPDHWVALAQAEEGSWWPRWSAWLQSKGSGDRVAPPPCGSIDHPPLADAPGDYVLQR</sequence>
<evidence type="ECO:0000259" key="5">
    <source>
        <dbReference type="Pfam" id="PF12551"/>
    </source>
</evidence>
<organism evidence="6 7">
    <name type="scientific">Thiomonas bhubaneswarensis</name>
    <dbReference type="NCBI Taxonomy" id="339866"/>
    <lineage>
        <taxon>Bacteria</taxon>
        <taxon>Pseudomonadati</taxon>
        <taxon>Pseudomonadota</taxon>
        <taxon>Betaproteobacteria</taxon>
        <taxon>Burkholderiales</taxon>
        <taxon>Thiomonas</taxon>
    </lineage>
</organism>
<dbReference type="Proteomes" id="UP000183649">
    <property type="component" value="Unassembled WGS sequence"/>
</dbReference>
<feature type="region of interest" description="Disordered" evidence="3">
    <location>
        <begin position="1"/>
        <end position="72"/>
    </location>
</feature>
<dbReference type="InterPro" id="IPR051321">
    <property type="entry name" value="PHA/PHB_synthase"/>
</dbReference>
<evidence type="ECO:0000256" key="2">
    <source>
        <dbReference type="ARBA" id="ARBA00023315"/>
    </source>
</evidence>
<evidence type="ECO:0000256" key="1">
    <source>
        <dbReference type="ARBA" id="ARBA00022679"/>
    </source>
</evidence>
<feature type="domain" description="Poly-beta-hydroxybutyrate polymerase N-terminal" evidence="5">
    <location>
        <begin position="75"/>
        <end position="115"/>
    </location>
</feature>
<feature type="compositionally biased region" description="Low complexity" evidence="3">
    <location>
        <begin position="58"/>
        <end position="67"/>
    </location>
</feature>
<evidence type="ECO:0000313" key="6">
    <source>
        <dbReference type="EMBL" id="CUA96569.1"/>
    </source>
</evidence>